<feature type="domain" description="CRISPR type III-associated protein" evidence="3">
    <location>
        <begin position="6"/>
        <end position="141"/>
    </location>
</feature>
<dbReference type="OrthoDB" id="3685611at2"/>
<evidence type="ECO:0000313" key="5">
    <source>
        <dbReference type="Proteomes" id="UP000294947"/>
    </source>
</evidence>
<proteinExistence type="predicted"/>
<dbReference type="GO" id="GO:0051607">
    <property type="term" value="P:defense response to virus"/>
    <property type="evidence" value="ECO:0007669"/>
    <property type="project" value="UniProtKB-KW"/>
</dbReference>
<dbReference type="AlphaFoldDB" id="A0A4V2YM99"/>
<comment type="subunit">
    <text evidence="2">Part of the Csm effector complex that includes Cas10, Csm2, Csm3, Csm4 and Csm5.</text>
</comment>
<sequence length="164" mass="17976">MHNTISQRHALPGSSLKGVVRATAGLLLGTDNPVVAEVFGSSRQPCPWHWSSPVPRAHEPDEQPAWYPAMPSARVRIDRETHTAVEDMLVIAEQTGAESATFTVTQTARIDDLAKHQDVLVVAAQATRSLGSLRRRGLGWVGIACTSHEPDEDTVRRFLQLKQP</sequence>
<keyword evidence="5" id="KW-1185">Reference proteome</keyword>
<dbReference type="Pfam" id="PF03787">
    <property type="entry name" value="RAMPs"/>
    <property type="match status" value="1"/>
</dbReference>
<evidence type="ECO:0000313" key="4">
    <source>
        <dbReference type="EMBL" id="TDD49687.1"/>
    </source>
</evidence>
<dbReference type="Proteomes" id="UP000294947">
    <property type="component" value="Unassembled WGS sequence"/>
</dbReference>
<reference evidence="4 5" key="1">
    <citation type="submission" date="2019-03" db="EMBL/GenBank/DDBJ databases">
        <title>Draft genome sequences of novel Actinobacteria.</title>
        <authorList>
            <person name="Sahin N."/>
            <person name="Ay H."/>
            <person name="Saygin H."/>
        </authorList>
    </citation>
    <scope>NUCLEOTIDE SEQUENCE [LARGE SCALE GENOMIC DNA]</scope>
    <source>
        <strain evidence="4 5">7K502</strain>
    </source>
</reference>
<accession>A0A4V2YM99</accession>
<gene>
    <name evidence="4" type="ORF">E1288_19230</name>
</gene>
<evidence type="ECO:0000256" key="2">
    <source>
        <dbReference type="ARBA" id="ARBA00093789"/>
    </source>
</evidence>
<dbReference type="InterPro" id="IPR005537">
    <property type="entry name" value="RAMP_III_fam"/>
</dbReference>
<evidence type="ECO:0000256" key="1">
    <source>
        <dbReference type="ARBA" id="ARBA00023118"/>
    </source>
</evidence>
<protein>
    <recommendedName>
        <fullName evidence="3">CRISPR type III-associated protein domain-containing protein</fullName>
    </recommendedName>
</protein>
<comment type="caution">
    <text evidence="4">The sequence shown here is derived from an EMBL/GenBank/DDBJ whole genome shotgun (WGS) entry which is preliminary data.</text>
</comment>
<dbReference type="EMBL" id="SMKW01000024">
    <property type="protein sequence ID" value="TDD49687.1"/>
    <property type="molecule type" value="Genomic_DNA"/>
</dbReference>
<organism evidence="4 5">
    <name type="scientific">Saccharopolyspora elongata</name>
    <dbReference type="NCBI Taxonomy" id="2530387"/>
    <lineage>
        <taxon>Bacteria</taxon>
        <taxon>Bacillati</taxon>
        <taxon>Actinomycetota</taxon>
        <taxon>Actinomycetes</taxon>
        <taxon>Pseudonocardiales</taxon>
        <taxon>Pseudonocardiaceae</taxon>
        <taxon>Saccharopolyspora</taxon>
    </lineage>
</organism>
<evidence type="ECO:0000259" key="3">
    <source>
        <dbReference type="Pfam" id="PF03787"/>
    </source>
</evidence>
<keyword evidence="1" id="KW-0051">Antiviral defense</keyword>
<name>A0A4V2YM99_9PSEU</name>